<organism evidence="2 3">
    <name type="scientific">Paenibacillus allorhizosphaerae</name>
    <dbReference type="NCBI Taxonomy" id="2849866"/>
    <lineage>
        <taxon>Bacteria</taxon>
        <taxon>Bacillati</taxon>
        <taxon>Bacillota</taxon>
        <taxon>Bacilli</taxon>
        <taxon>Bacillales</taxon>
        <taxon>Paenibacillaceae</taxon>
        <taxon>Paenibacillus</taxon>
    </lineage>
</organism>
<name>A0ABM8VT54_9BACL</name>
<keyword evidence="1" id="KW-1133">Transmembrane helix</keyword>
<keyword evidence="1" id="KW-0812">Transmembrane</keyword>
<reference evidence="2 3" key="1">
    <citation type="submission" date="2021-06" db="EMBL/GenBank/DDBJ databases">
        <authorList>
            <person name="Criscuolo A."/>
        </authorList>
    </citation>
    <scope>NUCLEOTIDE SEQUENCE [LARGE SCALE GENOMIC DNA]</scope>
    <source>
        <strain evidence="3">CIP 111802</strain>
    </source>
</reference>
<protein>
    <submittedName>
        <fullName evidence="2">Uncharacterized protein</fullName>
    </submittedName>
</protein>
<dbReference type="Proteomes" id="UP000730618">
    <property type="component" value="Unassembled WGS sequence"/>
</dbReference>
<evidence type="ECO:0000313" key="3">
    <source>
        <dbReference type="Proteomes" id="UP000730618"/>
    </source>
</evidence>
<evidence type="ECO:0000256" key="1">
    <source>
        <dbReference type="SAM" id="Phobius"/>
    </source>
</evidence>
<accession>A0ABM8VT54</accession>
<keyword evidence="1" id="KW-0472">Membrane</keyword>
<comment type="caution">
    <text evidence="2">The sequence shown here is derived from an EMBL/GenBank/DDBJ whole genome shotgun (WGS) entry which is preliminary data.</text>
</comment>
<dbReference type="RefSeq" id="WP_218102836.1">
    <property type="nucleotide sequence ID" value="NZ_CAJVCE010000034.1"/>
</dbReference>
<evidence type="ECO:0000313" key="2">
    <source>
        <dbReference type="EMBL" id="CAG7657218.1"/>
    </source>
</evidence>
<sequence length="72" mass="8542">MIVITLVFAGMAWYEWHYLKQRNRRTRTFWIVGCFLAAAFLYMSAVFCIKDFASPNKLIEFALSPVLKNIRY</sequence>
<gene>
    <name evidence="2" type="ORF">PAECIP111802_06659</name>
</gene>
<dbReference type="EMBL" id="CAJVCE010000034">
    <property type="protein sequence ID" value="CAG7657218.1"/>
    <property type="molecule type" value="Genomic_DNA"/>
</dbReference>
<proteinExistence type="predicted"/>
<feature type="transmembrane region" description="Helical" evidence="1">
    <location>
        <begin position="29"/>
        <end position="49"/>
    </location>
</feature>
<keyword evidence="3" id="KW-1185">Reference proteome</keyword>